<dbReference type="CDD" id="cd06222">
    <property type="entry name" value="RNase_H_like"/>
    <property type="match status" value="1"/>
</dbReference>
<evidence type="ECO:0000313" key="3">
    <source>
        <dbReference type="Proteomes" id="UP000701853"/>
    </source>
</evidence>
<protein>
    <recommendedName>
        <fullName evidence="1">RNase H type-1 domain-containing protein</fullName>
    </recommendedName>
</protein>
<comment type="caution">
    <text evidence="2">The sequence shown here is derived from an EMBL/GenBank/DDBJ whole genome shotgun (WGS) entry which is preliminary data.</text>
</comment>
<gene>
    <name evidence="2" type="ORF">CXB51_019716</name>
</gene>
<proteinExistence type="predicted"/>
<evidence type="ECO:0000313" key="2">
    <source>
        <dbReference type="EMBL" id="KAG8486386.1"/>
    </source>
</evidence>
<feature type="domain" description="RNase H type-1" evidence="1">
    <location>
        <begin position="128"/>
        <end position="217"/>
    </location>
</feature>
<dbReference type="GO" id="GO:0003676">
    <property type="term" value="F:nucleic acid binding"/>
    <property type="evidence" value="ECO:0007669"/>
    <property type="project" value="InterPro"/>
</dbReference>
<organism evidence="2 3">
    <name type="scientific">Gossypium anomalum</name>
    <dbReference type="NCBI Taxonomy" id="47600"/>
    <lineage>
        <taxon>Eukaryota</taxon>
        <taxon>Viridiplantae</taxon>
        <taxon>Streptophyta</taxon>
        <taxon>Embryophyta</taxon>
        <taxon>Tracheophyta</taxon>
        <taxon>Spermatophyta</taxon>
        <taxon>Magnoliopsida</taxon>
        <taxon>eudicotyledons</taxon>
        <taxon>Gunneridae</taxon>
        <taxon>Pentapetalae</taxon>
        <taxon>rosids</taxon>
        <taxon>malvids</taxon>
        <taxon>Malvales</taxon>
        <taxon>Malvaceae</taxon>
        <taxon>Malvoideae</taxon>
        <taxon>Gossypium</taxon>
    </lineage>
</organism>
<dbReference type="PANTHER" id="PTHR47074:SF61">
    <property type="entry name" value="RNASE H TYPE-1 DOMAIN-CONTAINING PROTEIN"/>
    <property type="match status" value="1"/>
</dbReference>
<dbReference type="InterPro" id="IPR044730">
    <property type="entry name" value="RNase_H-like_dom_plant"/>
</dbReference>
<dbReference type="SUPFAM" id="SSF53098">
    <property type="entry name" value="Ribonuclease H-like"/>
    <property type="match status" value="1"/>
</dbReference>
<dbReference type="Pfam" id="PF13456">
    <property type="entry name" value="RVT_3"/>
    <property type="match status" value="1"/>
</dbReference>
<dbReference type="InterPro" id="IPR036397">
    <property type="entry name" value="RNaseH_sf"/>
</dbReference>
<reference evidence="2 3" key="1">
    <citation type="journal article" date="2021" name="bioRxiv">
        <title>The Gossypium anomalum genome as a resource for cotton improvement and evolutionary analysis of hybrid incompatibility.</title>
        <authorList>
            <person name="Grover C.E."/>
            <person name="Yuan D."/>
            <person name="Arick M.A."/>
            <person name="Miller E.R."/>
            <person name="Hu G."/>
            <person name="Peterson D.G."/>
            <person name="Wendel J.F."/>
            <person name="Udall J.A."/>
        </authorList>
    </citation>
    <scope>NUCLEOTIDE SEQUENCE [LARGE SCALE GENOMIC DNA]</scope>
    <source>
        <strain evidence="2">JFW-Udall</strain>
        <tissue evidence="2">Leaf</tissue>
    </source>
</reference>
<evidence type="ECO:0000259" key="1">
    <source>
        <dbReference type="Pfam" id="PF13456"/>
    </source>
</evidence>
<keyword evidence="3" id="KW-1185">Reference proteome</keyword>
<dbReference type="GO" id="GO:0004523">
    <property type="term" value="F:RNA-DNA hybrid ribonuclease activity"/>
    <property type="evidence" value="ECO:0007669"/>
    <property type="project" value="InterPro"/>
</dbReference>
<dbReference type="InterPro" id="IPR012337">
    <property type="entry name" value="RNaseH-like_sf"/>
</dbReference>
<name>A0A8J5YAS0_9ROSI</name>
<dbReference type="AlphaFoldDB" id="A0A8J5YAS0"/>
<dbReference type="OrthoDB" id="1906820at2759"/>
<dbReference type="InterPro" id="IPR052929">
    <property type="entry name" value="RNase_H-like_EbsB-rel"/>
</dbReference>
<dbReference type="InterPro" id="IPR002156">
    <property type="entry name" value="RNaseH_domain"/>
</dbReference>
<dbReference type="PANTHER" id="PTHR47074">
    <property type="entry name" value="BNAC02G40300D PROTEIN"/>
    <property type="match status" value="1"/>
</dbReference>
<accession>A0A8J5YAS0</accession>
<sequence>MILNTLSSVDIKRILCILLATKAYEDMLAWGGEASGEFSVHLGFGQWLTRIFGECLIPQRCLLCYVLRTIWRDRSIRVHERKTVNGKAIACFVFSYIFKVNEVEKRALTNTKKVVEWKKPSGTIIKINFDGAYDGQGFRLASGIVTRNAEREVLISKSETYEGVVSAFAIEAIACDRAIQTGLEEGWPKVIVEGDALSIIKKIQSQYPDKSQMRSYCNTPNPSLPSD</sequence>
<dbReference type="Gene3D" id="3.30.420.10">
    <property type="entry name" value="Ribonuclease H-like superfamily/Ribonuclease H"/>
    <property type="match status" value="1"/>
</dbReference>
<dbReference type="EMBL" id="JAHUZN010000008">
    <property type="protein sequence ID" value="KAG8486386.1"/>
    <property type="molecule type" value="Genomic_DNA"/>
</dbReference>
<dbReference type="Proteomes" id="UP000701853">
    <property type="component" value="Chromosome 8"/>
</dbReference>